<feature type="compositionally biased region" description="Polar residues" evidence="2">
    <location>
        <begin position="771"/>
        <end position="789"/>
    </location>
</feature>
<feature type="region of interest" description="Disordered" evidence="2">
    <location>
        <begin position="438"/>
        <end position="463"/>
    </location>
</feature>
<feature type="region of interest" description="Disordered" evidence="2">
    <location>
        <begin position="119"/>
        <end position="338"/>
    </location>
</feature>
<comment type="caution">
    <text evidence="3">The sequence shown here is derived from an EMBL/GenBank/DDBJ whole genome shotgun (WGS) entry which is preliminary data.</text>
</comment>
<accession>A0AA44WLG2</accession>
<dbReference type="OMA" id="NAHMSST"/>
<feature type="region of interest" description="Disordered" evidence="2">
    <location>
        <begin position="771"/>
        <end position="794"/>
    </location>
</feature>
<feature type="region of interest" description="Disordered" evidence="2">
    <location>
        <begin position="1"/>
        <end position="103"/>
    </location>
</feature>
<dbReference type="AlphaFoldDB" id="A0AA44WLG2"/>
<feature type="compositionally biased region" description="Basic and acidic residues" evidence="2">
    <location>
        <begin position="158"/>
        <end position="169"/>
    </location>
</feature>
<sequence>MPRAGFSDFDFDIHVDPSCLSTPMEDHTSASQDESYRAEPATPATDGTNHQHEKASLVASLPQQSQDDSFDMAAHDQSIDTADFAGHDDRTSDVQPAGDRRVSGRTDALIHAAAQAVVDQIERNRHGETEEERSVLSSHVNDNDTVEGTDVSYVTETDADRRDSRDTRNSRASRNSHGSFASESQASRHDSDSHDDRAGDSSSHHEADSEVFSDRSARSSLGSFEGSLHNGMKNLKRSQHVDDQDETRTEHSRISDFSHYDLREFQPTLRSTPRPAFHSTSDVRALQMSSPAPSVFGGSPRSSKRPHMPTISRLGSPSMSAQYSPKGRTTPSRLKPRKTTPPLVLLHATLLPLRWPWADVLEAAPSDLLSPEAKTLRDYWRRLHDRLDDTVCDRGVLLPHPQNDFEVLEERLLDALDLPLRRRARILECGHYLGPSNEATLTEDLDSEDEDEPELRSRQSSSLLRKSLHEQTHWCTTCHHEIKFEPLGPGKIFRVKVYASNGLMKAGAWDACWKEMERVDVEIEPIIEGGVLDELERLAIEQREAAEAAEREADEAAEAEAAEAALIESSMMENDYNEHAALPALAMASPLPAISPAEPTPLSSDTVSRHDQLEERRFRDEARMREIYGDTPQPTISHAGSSEPTPDSYIPGPTPVSPSEEARARREARREAAPPPLQNASLPELLLEATRVLLQDRKNVALVLLTLLVLFLAVKPPVRDDMRMYDWESKIPRNDAGMPEVVEIKTVAAAPAVQPVAEPAVQPAVEPVDASSSAVLEPNTAQDPCQTPSAAAAADVRPEIGAPVEEAVTSREVVRVVETVTETETVKAFVTEEAPSPSTVPTEVAQPALEEEQAELEHEDASGSSSVDEAPAASFVNDEDNAEPPLVLEEAIAPSLAPEPEVDTASTDDTVEHQRKEEQHGEQDKQEL</sequence>
<feature type="compositionally biased region" description="Basic and acidic residues" evidence="2">
    <location>
        <begin position="85"/>
        <end position="103"/>
    </location>
</feature>
<feature type="region of interest" description="Disordered" evidence="2">
    <location>
        <begin position="592"/>
        <end position="677"/>
    </location>
</feature>
<feature type="region of interest" description="Disordered" evidence="2">
    <location>
        <begin position="849"/>
        <end position="928"/>
    </location>
</feature>
<keyword evidence="1" id="KW-0175">Coiled coil</keyword>
<feature type="compositionally biased region" description="Polar residues" evidence="2">
    <location>
        <begin position="313"/>
        <end position="332"/>
    </location>
</feature>
<evidence type="ECO:0000256" key="2">
    <source>
        <dbReference type="SAM" id="MobiDB-lite"/>
    </source>
</evidence>
<feature type="coiled-coil region" evidence="1">
    <location>
        <begin position="532"/>
        <end position="562"/>
    </location>
</feature>
<organism evidence="3 4">
    <name type="scientific">Verticillium dahliae</name>
    <name type="common">Verticillium wilt</name>
    <dbReference type="NCBI Taxonomy" id="27337"/>
    <lineage>
        <taxon>Eukaryota</taxon>
        <taxon>Fungi</taxon>
        <taxon>Dikarya</taxon>
        <taxon>Ascomycota</taxon>
        <taxon>Pezizomycotina</taxon>
        <taxon>Sordariomycetes</taxon>
        <taxon>Hypocreomycetidae</taxon>
        <taxon>Glomerellales</taxon>
        <taxon>Plectosphaerellaceae</taxon>
        <taxon>Verticillium</taxon>
    </lineage>
</organism>
<name>A0AA44WLG2_VERDA</name>
<gene>
    <name evidence="3" type="ORF">BJF96_g3930</name>
</gene>
<feature type="compositionally biased region" description="Basic and acidic residues" evidence="2">
    <location>
        <begin position="186"/>
        <end position="217"/>
    </location>
</feature>
<reference evidence="3 4" key="1">
    <citation type="submission" date="2017-12" db="EMBL/GenBank/DDBJ databases">
        <title>Comparative genomics yields insights into virulence evolution of Verticillium dahliae.</title>
        <authorList>
            <person name="Fan R."/>
            <person name="Armitage A.D."/>
            <person name="Cascant-Lopez E."/>
            <person name="Sobczyk M."/>
            <person name="Cockerton H.M."/>
            <person name="Harrison R.J."/>
        </authorList>
    </citation>
    <scope>NUCLEOTIDE SEQUENCE [LARGE SCALE GENOMIC DNA]</scope>
    <source>
        <strain evidence="3 4">12008</strain>
    </source>
</reference>
<dbReference type="PANTHER" id="PTHR48125">
    <property type="entry name" value="LP07818P1"/>
    <property type="match status" value="1"/>
</dbReference>
<evidence type="ECO:0000313" key="3">
    <source>
        <dbReference type="EMBL" id="PNH32870.1"/>
    </source>
</evidence>
<feature type="compositionally biased region" description="Polar residues" evidence="2">
    <location>
        <begin position="632"/>
        <end position="645"/>
    </location>
</feature>
<dbReference type="EMBL" id="MPSH01000011">
    <property type="protein sequence ID" value="PNH32870.1"/>
    <property type="molecule type" value="Genomic_DNA"/>
</dbReference>
<feature type="compositionally biased region" description="Basic and acidic residues" evidence="2">
    <location>
        <begin position="120"/>
        <end position="134"/>
    </location>
</feature>
<evidence type="ECO:0000313" key="4">
    <source>
        <dbReference type="Proteomes" id="UP000236305"/>
    </source>
</evidence>
<feature type="compositionally biased region" description="Basic and acidic residues" evidence="2">
    <location>
        <begin position="910"/>
        <end position="928"/>
    </location>
</feature>
<feature type="compositionally biased region" description="Basic and acidic residues" evidence="2">
    <location>
        <begin position="239"/>
        <end position="264"/>
    </location>
</feature>
<dbReference type="Proteomes" id="UP000236305">
    <property type="component" value="Unassembled WGS sequence"/>
</dbReference>
<protein>
    <recommendedName>
        <fullName evidence="5">Pathway-specific nitrogen regulator</fullName>
    </recommendedName>
</protein>
<feature type="compositionally biased region" description="Polar residues" evidence="2">
    <location>
        <begin position="278"/>
        <end position="292"/>
    </location>
</feature>
<feature type="compositionally biased region" description="Basic and acidic residues" evidence="2">
    <location>
        <begin position="660"/>
        <end position="672"/>
    </location>
</feature>
<feature type="compositionally biased region" description="Basic and acidic residues" evidence="2">
    <location>
        <begin position="607"/>
        <end position="628"/>
    </location>
</feature>
<dbReference type="PANTHER" id="PTHR48125:SF10">
    <property type="entry name" value="OS12G0136300 PROTEIN"/>
    <property type="match status" value="1"/>
</dbReference>
<evidence type="ECO:0008006" key="5">
    <source>
        <dbReference type="Google" id="ProtNLM"/>
    </source>
</evidence>
<proteinExistence type="predicted"/>
<feature type="compositionally biased region" description="Acidic residues" evidence="2">
    <location>
        <begin position="441"/>
        <end position="453"/>
    </location>
</feature>
<evidence type="ECO:0000256" key="1">
    <source>
        <dbReference type="SAM" id="Coils"/>
    </source>
</evidence>